<dbReference type="Proteomes" id="UP001595803">
    <property type="component" value="Unassembled WGS sequence"/>
</dbReference>
<dbReference type="EMBL" id="JBHRZG010000001">
    <property type="protein sequence ID" value="MFC3831268.1"/>
    <property type="molecule type" value="Genomic_DNA"/>
</dbReference>
<evidence type="ECO:0000259" key="1">
    <source>
        <dbReference type="SMART" id="SM01043"/>
    </source>
</evidence>
<dbReference type="Pfam" id="PF13424">
    <property type="entry name" value="TPR_12"/>
    <property type="match status" value="1"/>
</dbReference>
<dbReference type="InterPro" id="IPR027417">
    <property type="entry name" value="P-loop_NTPase"/>
</dbReference>
<gene>
    <name evidence="2" type="ORF">ACFOSB_00130</name>
</gene>
<evidence type="ECO:0000313" key="3">
    <source>
        <dbReference type="Proteomes" id="UP001595803"/>
    </source>
</evidence>
<dbReference type="PANTHER" id="PTHR47691">
    <property type="entry name" value="REGULATOR-RELATED"/>
    <property type="match status" value="1"/>
</dbReference>
<dbReference type="InterPro" id="IPR049945">
    <property type="entry name" value="AAA_22"/>
</dbReference>
<dbReference type="SUPFAM" id="SSF48452">
    <property type="entry name" value="TPR-like"/>
    <property type="match status" value="3"/>
</dbReference>
<dbReference type="SMART" id="SM00028">
    <property type="entry name" value="TPR"/>
    <property type="match status" value="4"/>
</dbReference>
<dbReference type="InterPro" id="IPR005158">
    <property type="entry name" value="BTAD"/>
</dbReference>
<dbReference type="Pfam" id="PF03704">
    <property type="entry name" value="BTAD"/>
    <property type="match status" value="1"/>
</dbReference>
<dbReference type="RefSeq" id="WP_322473231.1">
    <property type="nucleotide sequence ID" value="NZ_JBHRZG010000001.1"/>
</dbReference>
<dbReference type="InterPro" id="IPR011990">
    <property type="entry name" value="TPR-like_helical_dom_sf"/>
</dbReference>
<dbReference type="InterPro" id="IPR019734">
    <property type="entry name" value="TPR_rpt"/>
</dbReference>
<keyword evidence="2" id="KW-0067">ATP-binding</keyword>
<keyword evidence="2" id="KW-0547">Nucleotide-binding</keyword>
<proteinExistence type="predicted"/>
<sequence>MISLRLLGEPDVTVDGHAQPLAADTSLWLLTLLASAAEAVPREELLELLYPDTEEGAARNRLRQALHRARTRPWGAGVVATPGDVQWRASSDVRTFREACRVGRWADALAVFRGPLLGTRRPAGLPAFEAWLDLERDDLQQLWIDAALSHAEALEASGQPGAAQPWLAQVMAVSPYHEDAVQLSLRCAARLGDVPGAAQIYERFRTLLRRDLGVVPTETTTALYGAVRAGRVAATEPPRPGAPRTPLIGRQAELGTLLARLDDPACRLLSLTGPGGAGKTRLALELLRRSSPRPVGAHLVALEAATSVPAVLSAVAAALGLASGSSEVPETQVIAALQAGPALLALDNLEHLLAGETRDGLLALLTRLLAAAPGVQLITTSRIRLGLQDEWVTTLGGLELPATPTLEGAAQSGAVRLFLERARRVSPELALTPQTLDGLLTVTTQTGGLPLALELTAGWLGALTLEDVAAELHRGLDDVGSDAADRPARHRSLRATFDQSWALLPRGAQVMLARLSVCRGGFDLGAARTVGGGSLQTLLVLGDHSLLTRDLGGRYALHAVIREFAAQRPDLPGEHAAASAAHATYYAGLARDAAPHLHGPEQQRWLARLHTEHANLQAALAHLAGAGDAAGALALAADLHWFWYVRGHHREGYDHLTTALALPGGPDVARARALCAAGSLARDLGHHAATRRHLEDALTLARALTLPTLEAQAHHGLALLDRELGALDAALEHLHVAETLQRGGPDMWGLATTLNDLGIAQALQGDTAQARRLFQESLALKERIGDRQGVAYALANLGNVTESLTDFRRLTEQSLEIKRELGDRQGTANSLFNLADLHVNAGELPLARTQLTEALQLYVQLGRHRGTAAALLEFAKLCAAEGDPRRCVTLAGAANALARATGVPMQGVDISAVLLAARLDCGPDADDLYLQGQLLPLAGAIQRAIAPPGTAITPA</sequence>
<name>A0ABV7Z4I2_9DEIO</name>
<reference evidence="3" key="1">
    <citation type="journal article" date="2019" name="Int. J. Syst. Evol. Microbiol.">
        <title>The Global Catalogue of Microorganisms (GCM) 10K type strain sequencing project: providing services to taxonomists for standard genome sequencing and annotation.</title>
        <authorList>
            <consortium name="The Broad Institute Genomics Platform"/>
            <consortium name="The Broad Institute Genome Sequencing Center for Infectious Disease"/>
            <person name="Wu L."/>
            <person name="Ma J."/>
        </authorList>
    </citation>
    <scope>NUCLEOTIDE SEQUENCE [LARGE SCALE GENOMIC DNA]</scope>
    <source>
        <strain evidence="3">CCTCC AB 2017081</strain>
    </source>
</reference>
<dbReference type="PANTHER" id="PTHR47691:SF3">
    <property type="entry name" value="HTH-TYPE TRANSCRIPTIONAL REGULATOR RV0890C-RELATED"/>
    <property type="match status" value="1"/>
</dbReference>
<evidence type="ECO:0000313" key="2">
    <source>
        <dbReference type="EMBL" id="MFC3831268.1"/>
    </source>
</evidence>
<dbReference type="Pfam" id="PF13401">
    <property type="entry name" value="AAA_22"/>
    <property type="match status" value="1"/>
</dbReference>
<dbReference type="Gene3D" id="1.10.10.10">
    <property type="entry name" value="Winged helix-like DNA-binding domain superfamily/Winged helix DNA-binding domain"/>
    <property type="match status" value="1"/>
</dbReference>
<accession>A0ABV7Z4I2</accession>
<organism evidence="2 3">
    <name type="scientific">Deinococcus rufus</name>
    <dbReference type="NCBI Taxonomy" id="2136097"/>
    <lineage>
        <taxon>Bacteria</taxon>
        <taxon>Thermotogati</taxon>
        <taxon>Deinococcota</taxon>
        <taxon>Deinococci</taxon>
        <taxon>Deinococcales</taxon>
        <taxon>Deinococcaceae</taxon>
        <taxon>Deinococcus</taxon>
    </lineage>
</organism>
<keyword evidence="3" id="KW-1185">Reference proteome</keyword>
<dbReference type="PRINTS" id="PR00364">
    <property type="entry name" value="DISEASERSIST"/>
</dbReference>
<dbReference type="GO" id="GO:0005524">
    <property type="term" value="F:ATP binding"/>
    <property type="evidence" value="ECO:0007669"/>
    <property type="project" value="UniProtKB-KW"/>
</dbReference>
<dbReference type="SMART" id="SM01043">
    <property type="entry name" value="BTAD"/>
    <property type="match status" value="1"/>
</dbReference>
<dbReference type="Gene3D" id="1.25.40.10">
    <property type="entry name" value="Tetratricopeptide repeat domain"/>
    <property type="match status" value="2"/>
</dbReference>
<feature type="domain" description="Bacterial transcriptional activator" evidence="1">
    <location>
        <begin position="91"/>
        <end position="228"/>
    </location>
</feature>
<dbReference type="InterPro" id="IPR036388">
    <property type="entry name" value="WH-like_DNA-bd_sf"/>
</dbReference>
<dbReference type="Gene3D" id="3.40.50.300">
    <property type="entry name" value="P-loop containing nucleotide triphosphate hydrolases"/>
    <property type="match status" value="1"/>
</dbReference>
<comment type="caution">
    <text evidence="2">The sequence shown here is derived from an EMBL/GenBank/DDBJ whole genome shotgun (WGS) entry which is preliminary data.</text>
</comment>
<protein>
    <submittedName>
        <fullName evidence="2">ATP-binding protein</fullName>
    </submittedName>
</protein>
<dbReference type="SUPFAM" id="SSF52540">
    <property type="entry name" value="P-loop containing nucleoside triphosphate hydrolases"/>
    <property type="match status" value="1"/>
</dbReference>